<feature type="compositionally biased region" description="Low complexity" evidence="1">
    <location>
        <begin position="1"/>
        <end position="13"/>
    </location>
</feature>
<reference evidence="2 3" key="1">
    <citation type="journal article" date="2021" name="Nat. Plants">
        <title>The Taxus genome provides insights into paclitaxel biosynthesis.</title>
        <authorList>
            <person name="Xiong X."/>
            <person name="Gou J."/>
            <person name="Liao Q."/>
            <person name="Li Y."/>
            <person name="Zhou Q."/>
            <person name="Bi G."/>
            <person name="Li C."/>
            <person name="Du R."/>
            <person name="Wang X."/>
            <person name="Sun T."/>
            <person name="Guo L."/>
            <person name="Liang H."/>
            <person name="Lu P."/>
            <person name="Wu Y."/>
            <person name="Zhang Z."/>
            <person name="Ro D.K."/>
            <person name="Shang Y."/>
            <person name="Huang S."/>
            <person name="Yan J."/>
        </authorList>
    </citation>
    <scope>NUCLEOTIDE SEQUENCE [LARGE SCALE GENOMIC DNA]</scope>
    <source>
        <strain evidence="2">Ta-2019</strain>
    </source>
</reference>
<feature type="region of interest" description="Disordered" evidence="1">
    <location>
        <begin position="1"/>
        <end position="42"/>
    </location>
</feature>
<dbReference type="AlphaFoldDB" id="A0AA38H082"/>
<evidence type="ECO:0000313" key="3">
    <source>
        <dbReference type="Proteomes" id="UP000824469"/>
    </source>
</evidence>
<comment type="caution">
    <text evidence="2">The sequence shown here is derived from an EMBL/GenBank/DDBJ whole genome shotgun (WGS) entry which is preliminary data.</text>
</comment>
<evidence type="ECO:0000313" key="2">
    <source>
        <dbReference type="EMBL" id="KAH9330850.1"/>
    </source>
</evidence>
<keyword evidence="3" id="KW-1185">Reference proteome</keyword>
<feature type="non-terminal residue" evidence="2">
    <location>
        <position position="1"/>
    </location>
</feature>
<gene>
    <name evidence="2" type="ORF">KI387_002958</name>
</gene>
<protein>
    <submittedName>
        <fullName evidence="2">Uncharacterized protein</fullName>
    </submittedName>
</protein>
<accession>A0AA38H082</accession>
<organism evidence="2 3">
    <name type="scientific">Taxus chinensis</name>
    <name type="common">Chinese yew</name>
    <name type="synonym">Taxus wallichiana var. chinensis</name>
    <dbReference type="NCBI Taxonomy" id="29808"/>
    <lineage>
        <taxon>Eukaryota</taxon>
        <taxon>Viridiplantae</taxon>
        <taxon>Streptophyta</taxon>
        <taxon>Embryophyta</taxon>
        <taxon>Tracheophyta</taxon>
        <taxon>Spermatophyta</taxon>
        <taxon>Pinopsida</taxon>
        <taxon>Pinidae</taxon>
        <taxon>Conifers II</taxon>
        <taxon>Cupressales</taxon>
        <taxon>Taxaceae</taxon>
        <taxon>Taxus</taxon>
    </lineage>
</organism>
<dbReference type="EMBL" id="JAHRHJ020000001">
    <property type="protein sequence ID" value="KAH9330850.1"/>
    <property type="molecule type" value="Genomic_DNA"/>
</dbReference>
<feature type="compositionally biased region" description="Polar residues" evidence="1">
    <location>
        <begin position="14"/>
        <end position="27"/>
    </location>
</feature>
<evidence type="ECO:0000256" key="1">
    <source>
        <dbReference type="SAM" id="MobiDB-lite"/>
    </source>
</evidence>
<name>A0AA38H082_TAXCH</name>
<sequence length="114" mass="12496">EISNHSSKSIVSSAQRGYSQLPQSSPNHCVEGPLESTADSPGQLDYREMMSSKCPGLINLGYGEGMEPTRLLSDSIDCIFCFNAIADVGSSTCQCGRDSNFRENTDQRFLEMFD</sequence>
<dbReference type="Proteomes" id="UP000824469">
    <property type="component" value="Unassembled WGS sequence"/>
</dbReference>
<proteinExistence type="predicted"/>